<dbReference type="SUPFAM" id="SSF51905">
    <property type="entry name" value="FAD/NAD(P)-binding domain"/>
    <property type="match status" value="1"/>
</dbReference>
<dbReference type="OrthoDB" id="9805337at2"/>
<dbReference type="PANTHER" id="PTHR13847:SF289">
    <property type="entry name" value="GLYCINE OXIDASE"/>
    <property type="match status" value="1"/>
</dbReference>
<dbReference type="Proteomes" id="UP000267049">
    <property type="component" value="Unassembled WGS sequence"/>
</dbReference>
<dbReference type="AlphaFoldDB" id="A0A3M8SXU4"/>
<dbReference type="Pfam" id="PF01266">
    <property type="entry name" value="DAO"/>
    <property type="match status" value="1"/>
</dbReference>
<keyword evidence="1" id="KW-0560">Oxidoreductase</keyword>
<dbReference type="InterPro" id="IPR006076">
    <property type="entry name" value="FAD-dep_OxRdtase"/>
</dbReference>
<proteinExistence type="predicted"/>
<gene>
    <name evidence="3" type="ORF">EER27_01405</name>
</gene>
<keyword evidence="4" id="KW-1185">Reference proteome</keyword>
<evidence type="ECO:0000259" key="2">
    <source>
        <dbReference type="Pfam" id="PF01266"/>
    </source>
</evidence>
<sequence>MGVGQAQSAVVIGAGIVGLTIALRLRQAGVRATLVDPAAVPASASYGNAGHIATEQVEPLASWATIRSAPRRLFAFGGALDVRDVVTFAPWMARFAHAASPAKFAAGRMALGGLLSRALPAWQALVDDIERPDLLHARGHTVLWQSPDVARRQRAAWMATDIGNTRVRDLAASELDAYDDLLSHRPAGGLRFSATGQVADVGEVMQALQASFVAAGGELLRARVATMAIERGRAIAVLEDGQRLGADIVLVAAGVASADLMAAFGPRPPLIAERGYHVQWPQHDWPSDMPPVVFEERSMIVTRFRGGLRAASFVEFARARTPADPRKWAALRRHVAALGLPVCGDGDTWMGARPTLPDYLPAIGRSQAASNLMYAFGHQHLGLTLAPVTSEIIAALVTGQEPPMSLAAFDLQRFHRNHGATHA</sequence>
<dbReference type="Gene3D" id="3.50.50.60">
    <property type="entry name" value="FAD/NAD(P)-binding domain"/>
    <property type="match status" value="2"/>
</dbReference>
<dbReference type="GO" id="GO:0005737">
    <property type="term" value="C:cytoplasm"/>
    <property type="evidence" value="ECO:0007669"/>
    <property type="project" value="TreeGrafter"/>
</dbReference>
<protein>
    <submittedName>
        <fullName evidence="3">FAD-binding oxidoreductase</fullName>
    </submittedName>
</protein>
<evidence type="ECO:0000256" key="1">
    <source>
        <dbReference type="ARBA" id="ARBA00023002"/>
    </source>
</evidence>
<accession>A0A3M8SXU4</accession>
<evidence type="ECO:0000313" key="4">
    <source>
        <dbReference type="Proteomes" id="UP000267049"/>
    </source>
</evidence>
<evidence type="ECO:0000313" key="3">
    <source>
        <dbReference type="EMBL" id="RNF86119.1"/>
    </source>
</evidence>
<organism evidence="3 4">
    <name type="scientific">Montanilutibacter psychrotolerans</name>
    <dbReference type="NCBI Taxonomy" id="1327343"/>
    <lineage>
        <taxon>Bacteria</taxon>
        <taxon>Pseudomonadati</taxon>
        <taxon>Pseudomonadota</taxon>
        <taxon>Gammaproteobacteria</taxon>
        <taxon>Lysobacterales</taxon>
        <taxon>Lysobacteraceae</taxon>
        <taxon>Montanilutibacter</taxon>
    </lineage>
</organism>
<dbReference type="SUPFAM" id="SSF54373">
    <property type="entry name" value="FAD-linked reductases, C-terminal domain"/>
    <property type="match status" value="1"/>
</dbReference>
<feature type="domain" description="FAD dependent oxidoreductase" evidence="2">
    <location>
        <begin position="9"/>
        <end position="396"/>
    </location>
</feature>
<dbReference type="GO" id="GO:0016491">
    <property type="term" value="F:oxidoreductase activity"/>
    <property type="evidence" value="ECO:0007669"/>
    <property type="project" value="UniProtKB-KW"/>
</dbReference>
<reference evidence="3 4" key="1">
    <citation type="submission" date="2018-11" db="EMBL/GenBank/DDBJ databases">
        <title>Lysobacter cryohumiis sp. nov., isolated from soil in the Tianshan Mountains, Xinjiang, China.</title>
        <authorList>
            <person name="Luo Y."/>
            <person name="Sheng H."/>
        </authorList>
    </citation>
    <scope>NUCLEOTIDE SEQUENCE [LARGE SCALE GENOMIC DNA]</scope>
    <source>
        <strain evidence="3 4">ZS60</strain>
    </source>
</reference>
<name>A0A3M8SXU4_9GAMM</name>
<dbReference type="EMBL" id="RIBS01000001">
    <property type="protein sequence ID" value="RNF86119.1"/>
    <property type="molecule type" value="Genomic_DNA"/>
</dbReference>
<dbReference type="Gene3D" id="3.30.9.10">
    <property type="entry name" value="D-Amino Acid Oxidase, subunit A, domain 2"/>
    <property type="match status" value="1"/>
</dbReference>
<comment type="caution">
    <text evidence="3">The sequence shown here is derived from an EMBL/GenBank/DDBJ whole genome shotgun (WGS) entry which is preliminary data.</text>
</comment>
<dbReference type="InterPro" id="IPR036188">
    <property type="entry name" value="FAD/NAD-bd_sf"/>
</dbReference>
<dbReference type="PANTHER" id="PTHR13847">
    <property type="entry name" value="SARCOSINE DEHYDROGENASE-RELATED"/>
    <property type="match status" value="1"/>
</dbReference>